<dbReference type="PATRIC" id="fig|1204725.3.peg.2353"/>
<keyword evidence="1" id="KW-0472">Membrane</keyword>
<name>K2QAA6_METFP</name>
<feature type="transmembrane region" description="Helical" evidence="1">
    <location>
        <begin position="74"/>
        <end position="97"/>
    </location>
</feature>
<feature type="transmembrane region" description="Helical" evidence="1">
    <location>
        <begin position="140"/>
        <end position="165"/>
    </location>
</feature>
<sequence>MLKQGGPANRYDYSYVLEEREKRKKSLRGLYEHIDLWGVGLGIIFLIVMTVISNIIIFLGLVKLAVQNANEPTLFSFLGGVSLISLTIFILSGFISAAAMGTRSYTEGIVNGSLVGICIAVFVSIIPGGIVLAYLGIIPWLVILIGGLIIYGMLTGIGGLVAVAVRKHTGII</sequence>
<proteinExistence type="predicted"/>
<accession>K2QAA6</accession>
<feature type="transmembrane region" description="Helical" evidence="1">
    <location>
        <begin position="109"/>
        <end position="134"/>
    </location>
</feature>
<dbReference type="OrthoDB" id="70331at2157"/>
<dbReference type="RefSeq" id="WP_004031862.1">
    <property type="nucleotide sequence ID" value="NZ_AMPO01000012.1"/>
</dbReference>
<feature type="transmembrane region" description="Helical" evidence="1">
    <location>
        <begin position="34"/>
        <end position="62"/>
    </location>
</feature>
<dbReference type="AlphaFoldDB" id="K2QAA6"/>
<protein>
    <submittedName>
        <fullName evidence="2">Uncharacterized protein</fullName>
    </submittedName>
</protein>
<keyword evidence="3" id="KW-1185">Reference proteome</keyword>
<keyword evidence="1" id="KW-0812">Transmembrane</keyword>
<evidence type="ECO:0000256" key="1">
    <source>
        <dbReference type="SAM" id="Phobius"/>
    </source>
</evidence>
<reference evidence="2 3" key="1">
    <citation type="journal article" date="2012" name="J. Bacteriol.">
        <title>Draft genome sequence of Methanobacterium formicicum DSM 3637, an archaebacterium isolated from the methane producer amoeba Pelomyxa palustris.</title>
        <authorList>
            <person name="Gutierrez G."/>
        </authorList>
    </citation>
    <scope>NUCLEOTIDE SEQUENCE [LARGE SCALE GENOMIC DNA]</scope>
    <source>
        <strain evidence="3">DSM 3637 / PP1</strain>
    </source>
</reference>
<evidence type="ECO:0000313" key="3">
    <source>
        <dbReference type="Proteomes" id="UP000007360"/>
    </source>
</evidence>
<comment type="caution">
    <text evidence="2">The sequence shown here is derived from an EMBL/GenBank/DDBJ whole genome shotgun (WGS) entry which is preliminary data.</text>
</comment>
<evidence type="ECO:0000313" key="2">
    <source>
        <dbReference type="EMBL" id="EKF84861.1"/>
    </source>
</evidence>
<organism evidence="2 3">
    <name type="scientific">Methanobacterium formicicum (strain DSM 3637 / PP1)</name>
    <dbReference type="NCBI Taxonomy" id="1204725"/>
    <lineage>
        <taxon>Archaea</taxon>
        <taxon>Methanobacteriati</taxon>
        <taxon>Methanobacteriota</taxon>
        <taxon>Methanomada group</taxon>
        <taxon>Methanobacteria</taxon>
        <taxon>Methanobacteriales</taxon>
        <taxon>Methanobacteriaceae</taxon>
        <taxon>Methanobacterium</taxon>
    </lineage>
</organism>
<gene>
    <name evidence="2" type="ORF">A994_11722</name>
</gene>
<dbReference type="Proteomes" id="UP000007360">
    <property type="component" value="Unassembled WGS sequence"/>
</dbReference>
<keyword evidence="1" id="KW-1133">Transmembrane helix</keyword>
<dbReference type="EMBL" id="AMPO01000012">
    <property type="protein sequence ID" value="EKF84861.1"/>
    <property type="molecule type" value="Genomic_DNA"/>
</dbReference>